<dbReference type="SUPFAM" id="SSF52016">
    <property type="entry name" value="LeuD/IlvD-like"/>
    <property type="match status" value="1"/>
</dbReference>
<dbReference type="SUPFAM" id="SSF143975">
    <property type="entry name" value="IlvD/EDD N-terminal domain-like"/>
    <property type="match status" value="1"/>
</dbReference>
<dbReference type="InterPro" id="IPR056740">
    <property type="entry name" value="ILV_EDD_C"/>
</dbReference>
<evidence type="ECO:0000256" key="3">
    <source>
        <dbReference type="ARBA" id="ARBA00023004"/>
    </source>
</evidence>
<dbReference type="InterPro" id="IPR020558">
    <property type="entry name" value="DiOHA_6PGluconate_deHydtase_CS"/>
</dbReference>
<evidence type="ECO:0000256" key="1">
    <source>
        <dbReference type="ARBA" id="ARBA00006486"/>
    </source>
</evidence>
<evidence type="ECO:0000259" key="6">
    <source>
        <dbReference type="Pfam" id="PF00920"/>
    </source>
</evidence>
<organism evidence="8">
    <name type="scientific">uncultured Segetibacter sp</name>
    <dbReference type="NCBI Taxonomy" id="481133"/>
    <lineage>
        <taxon>Bacteria</taxon>
        <taxon>Pseudomonadati</taxon>
        <taxon>Bacteroidota</taxon>
        <taxon>Chitinophagia</taxon>
        <taxon>Chitinophagales</taxon>
        <taxon>Chitinophagaceae</taxon>
        <taxon>Segetibacter</taxon>
        <taxon>environmental samples</taxon>
    </lineage>
</organism>
<dbReference type="AlphaFoldDB" id="A0A6J4TEG5"/>
<dbReference type="GO" id="GO:0050020">
    <property type="term" value="F:L-arabinonate dehydratase activity"/>
    <property type="evidence" value="ECO:0007669"/>
    <property type="project" value="UniProtKB-EC"/>
</dbReference>
<accession>A0A6J4TEG5</accession>
<dbReference type="Pfam" id="PF00920">
    <property type="entry name" value="ILVD_EDD_N"/>
    <property type="match status" value="1"/>
</dbReference>
<comment type="similarity">
    <text evidence="1">Belongs to the IlvD/Edd family.</text>
</comment>
<reference evidence="8" key="1">
    <citation type="submission" date="2020-02" db="EMBL/GenBank/DDBJ databases">
        <authorList>
            <person name="Meier V. D."/>
        </authorList>
    </citation>
    <scope>NUCLEOTIDE SEQUENCE</scope>
    <source>
        <strain evidence="8">AVDCRST_MAG96</strain>
    </source>
</reference>
<dbReference type="PANTHER" id="PTHR43183">
    <property type="entry name" value="HYPOTHETICAL DIHYDROXYACID DEHYDRATASE (EUROFUNG)-RELATED"/>
    <property type="match status" value="1"/>
</dbReference>
<dbReference type="GO" id="GO:0046872">
    <property type="term" value="F:metal ion binding"/>
    <property type="evidence" value="ECO:0007669"/>
    <property type="project" value="UniProtKB-KW"/>
</dbReference>
<evidence type="ECO:0000259" key="7">
    <source>
        <dbReference type="Pfam" id="PF24877"/>
    </source>
</evidence>
<dbReference type="InterPro" id="IPR037237">
    <property type="entry name" value="IlvD/EDD_N"/>
</dbReference>
<protein>
    <submittedName>
        <fullName evidence="8">L-arabonate dehydratase</fullName>
        <ecNumber evidence="8">4.2.1.25</ecNumber>
    </submittedName>
</protein>
<evidence type="ECO:0000256" key="2">
    <source>
        <dbReference type="ARBA" id="ARBA00022723"/>
    </source>
</evidence>
<keyword evidence="3" id="KW-0408">Iron</keyword>
<dbReference type="FunFam" id="3.50.30.80:FF:000001">
    <property type="entry name" value="Dihydroxy-acid dehydratase"/>
    <property type="match status" value="1"/>
</dbReference>
<name>A0A6J4TEG5_9BACT</name>
<dbReference type="EC" id="4.2.1.25" evidence="8"/>
<sequence>MKRPLRSHKWFYGANETGLLHRGALRASGIDMDAYEGQPVIGIANTWGEMNNCNMSLRAVAEEVKKGIREGGGIPLEFPVITLGEELMKPTAGLYRNLLSMDVEENLRSYPVDGVVLLGNCDKTVPGLMMGAISANLPTIQLNAGPKKVGIYKGQRLGSGTDLWKYWDELRTGGIDKHEWEEIGKALSCNFGSCNTMGTASTMNGILEALGMMPLHLSTLPVDSSDRFGMSKEAGKRIVAMVYEDLRPSHVLTPAAFRNAAAVCMALGGSTNAIIHLTALAGRLNISLYPDVFNEIGAVVPCITNVQPAGSYLIDEFNDAGGVPAVMKAIRAWLDTSVKTYTGTDLNTLLEDYSLTNEQLIKLPEAPVMPVPTIAILFGILAPKGAVLKVAAASQKLLSHTGTALVFENYDDMLNRIDDDHLPVDERSVLVLRNAGPKAVPGMPEWGMIPIPKKLRQQGITDMVRISDARMSGTSFGTVILHVSPEAAAGGPLAFVQNGDRITLDVPGRRLTLEISEAEMSKRKSAWQPPVSKHRRGYPQLYIREVLGADEGCDLNFLKPKSDEDLPFIEPVVGRS</sequence>
<feature type="domain" description="Dihydroxy-acid/6-phosphogluconate dehydratase C-terminal" evidence="7">
    <location>
        <begin position="361"/>
        <end position="553"/>
    </location>
</feature>
<evidence type="ECO:0000256" key="5">
    <source>
        <dbReference type="ARBA" id="ARBA00023239"/>
    </source>
</evidence>
<dbReference type="InterPro" id="IPR000581">
    <property type="entry name" value="ILV_EDD_N"/>
</dbReference>
<feature type="domain" description="Dihydroxy-acid/6-phosphogluconate dehydratase N-terminal" evidence="6">
    <location>
        <begin position="38"/>
        <end position="347"/>
    </location>
</feature>
<dbReference type="PANTHER" id="PTHR43183:SF2">
    <property type="entry name" value="DIHYDROXY-ACID DEHYDRATASE"/>
    <property type="match status" value="1"/>
</dbReference>
<keyword evidence="4" id="KW-0411">Iron-sulfur</keyword>
<keyword evidence="2" id="KW-0479">Metal-binding</keyword>
<dbReference type="InterPro" id="IPR042096">
    <property type="entry name" value="Dihydro-acid_dehy_C"/>
</dbReference>
<dbReference type="Gene3D" id="3.50.30.80">
    <property type="entry name" value="IlvD/EDD C-terminal domain-like"/>
    <property type="match status" value="1"/>
</dbReference>
<dbReference type="PROSITE" id="PS00886">
    <property type="entry name" value="ILVD_EDD_1"/>
    <property type="match status" value="1"/>
</dbReference>
<dbReference type="Pfam" id="PF24877">
    <property type="entry name" value="ILV_EDD_C"/>
    <property type="match status" value="1"/>
</dbReference>
<evidence type="ECO:0000256" key="4">
    <source>
        <dbReference type="ARBA" id="ARBA00023014"/>
    </source>
</evidence>
<keyword evidence="5 8" id="KW-0456">Lyase</keyword>
<evidence type="ECO:0000313" key="8">
    <source>
        <dbReference type="EMBL" id="CAA9521335.1"/>
    </source>
</evidence>
<dbReference type="EMBL" id="CADCVN010001155">
    <property type="protein sequence ID" value="CAA9521335.1"/>
    <property type="molecule type" value="Genomic_DNA"/>
</dbReference>
<proteinExistence type="inferred from homology"/>
<dbReference type="NCBIfam" id="NF004784">
    <property type="entry name" value="PRK06131.1"/>
    <property type="match status" value="1"/>
</dbReference>
<dbReference type="GO" id="GO:0051536">
    <property type="term" value="F:iron-sulfur cluster binding"/>
    <property type="evidence" value="ECO:0007669"/>
    <property type="project" value="UniProtKB-KW"/>
</dbReference>
<dbReference type="InterPro" id="IPR052352">
    <property type="entry name" value="Sugar_Degrad_Dehydratases"/>
</dbReference>
<gene>
    <name evidence="8" type="ORF">AVDCRST_MAG96-2946</name>
</gene>